<protein>
    <submittedName>
        <fullName evidence="1">Histone deacetylase family protein</fullName>
    </submittedName>
</protein>
<evidence type="ECO:0000313" key="1">
    <source>
        <dbReference type="EMBL" id="MFB6489756.1"/>
    </source>
</evidence>
<gene>
    <name evidence="1" type="ORF">TU35_000675</name>
</gene>
<accession>A0ACC6UYI3</accession>
<reference evidence="1" key="1">
    <citation type="submission" date="2024-07" db="EMBL/GenBank/DDBJ databases">
        <title>Metagenome and Metagenome-Assembled Genomes of Archaea from a hot spring from the geothermal field of Los Azufres, Mexico.</title>
        <authorList>
            <person name="Marin-Paredes R."/>
            <person name="Martinez-Romero E."/>
            <person name="Servin-Garciduenas L.E."/>
        </authorList>
    </citation>
    <scope>NUCLEOTIDE SEQUENCE</scope>
</reference>
<proteinExistence type="predicted"/>
<dbReference type="EMBL" id="JZWT02000002">
    <property type="protein sequence ID" value="MFB6489756.1"/>
    <property type="molecule type" value="Genomic_DNA"/>
</dbReference>
<comment type="caution">
    <text evidence="1">The sequence shown here is derived from an EMBL/GenBank/DDBJ whole genome shotgun (WGS) entry which is preliminary data.</text>
</comment>
<dbReference type="Proteomes" id="UP000033636">
    <property type="component" value="Unassembled WGS sequence"/>
</dbReference>
<name>A0ACC6UYI3_9CREN</name>
<evidence type="ECO:0000313" key="2">
    <source>
        <dbReference type="Proteomes" id="UP000033636"/>
    </source>
</evidence>
<sequence length="337" mass="36587">MRVYFDAIFKAHETPRGHPENPGRLDAALKGVLDAGAEPRRPGPREDVLDAVRRAHDADYINYVEGLCGGSDLIEIDGDTWASPGTCSAALTAVSAMLEALDSREGAYILARPPGHHAGFRGRALTAPTQGFCIFNTAAIGALYLGEGVAVVDIDVHHGNGTQEILYDKDLLYISTHQDPATLYPGTGFPHEVGRGRGEGYNVNIPMPPGAGDDAFREAFESVIMPILRQYGPRAVIVSLGWDAHRDDPLADMGLTLNGYKYAIKSLAALQVPLVLLLEGGYNYDVLRDGSRMAVELLTKGDADTGEEPSESDYAALARLRRTLGELRRYHGKYWRL</sequence>
<organism evidence="1 2">
    <name type="scientific">Thermoproteus sp. AZ2</name>
    <dbReference type="NCBI Taxonomy" id="1609232"/>
    <lineage>
        <taxon>Archaea</taxon>
        <taxon>Thermoproteota</taxon>
        <taxon>Thermoprotei</taxon>
        <taxon>Thermoproteales</taxon>
        <taxon>Thermoproteaceae</taxon>
        <taxon>Thermoproteus</taxon>
    </lineage>
</organism>